<dbReference type="InterPro" id="IPR043519">
    <property type="entry name" value="NT_sf"/>
</dbReference>
<name>A0A7D5XKE7_FERL1</name>
<dbReference type="AlphaFoldDB" id="A0A7D5XKE7"/>
<gene>
    <name evidence="1" type="ORF">Sv326_1255</name>
</gene>
<dbReference type="Gene3D" id="3.30.460.10">
    <property type="entry name" value="Beta Polymerase, domain 2"/>
    <property type="match status" value="1"/>
</dbReference>
<evidence type="ECO:0000313" key="2">
    <source>
        <dbReference type="Proteomes" id="UP000510821"/>
    </source>
</evidence>
<reference evidence="2" key="1">
    <citation type="submission" date="2020-07" db="EMBL/GenBank/DDBJ databases">
        <title>Metabolic diversity and evolutionary history of the archaeal phylum ###Micrarchaeota### uncovered from a freshwater lake metagenome.</title>
        <authorList>
            <person name="Kadnikov V.V."/>
            <person name="Savvichev A.S."/>
            <person name="Mardanov A.V."/>
            <person name="Beletsky A.V."/>
            <person name="Chupakov A.V."/>
            <person name="Kokryatskaya N.M."/>
            <person name="Pimenov N.V."/>
            <person name="Ravin N.V."/>
        </authorList>
    </citation>
    <scope>NUCLEOTIDE SEQUENCE [LARGE SCALE GENOMIC DNA]</scope>
</reference>
<accession>A0A7D5XKE7</accession>
<dbReference type="KEGG" id="flt:Sv326_1255"/>
<protein>
    <recommendedName>
        <fullName evidence="3">Polymerase nucleotidyl transferase domain-containing protein</fullName>
    </recommendedName>
</protein>
<sequence>MQKSADKLIKKQLEEETEESLKEALKKSILSPSERKAAGETAKNVMEKRFREMGRAEVFKPEFPEFIGKEGTGAERREHKTVIGYMEKITKKLEEEFGDKFIAIALGGNHARGYASTTSDMDLDILLRNASTSDLERVSKTARRMKPAGIAIDRLWFDAESVKRDIRETMGSKVEEESIMHAGDMVSPFFVGMNFGDARKIREVRRELIEELSKNPHGERIWERVREFHSLVTVALVHEKGIPSAEEAKRKLGISEKDFRETLEARKGFVLPSFEGIKKQYGVA</sequence>
<dbReference type="SUPFAM" id="SSF81301">
    <property type="entry name" value="Nucleotidyltransferase"/>
    <property type="match status" value="1"/>
</dbReference>
<organism evidence="1 2">
    <name type="scientific">Fermentimicrarchaeum limneticum</name>
    <dbReference type="NCBI Taxonomy" id="2795018"/>
    <lineage>
        <taxon>Archaea</taxon>
        <taxon>Candidatus Micrarchaeota</taxon>
        <taxon>Candidatus Fermentimicrarchaeales</taxon>
        <taxon>Candidatus Fermentimicrarchaeaceae</taxon>
        <taxon>Candidatus Fermentimicrarchaeum</taxon>
    </lineage>
</organism>
<proteinExistence type="predicted"/>
<dbReference type="Proteomes" id="UP000510821">
    <property type="component" value="Chromosome"/>
</dbReference>
<evidence type="ECO:0008006" key="3">
    <source>
        <dbReference type="Google" id="ProtNLM"/>
    </source>
</evidence>
<evidence type="ECO:0000313" key="1">
    <source>
        <dbReference type="EMBL" id="QLJ53430.1"/>
    </source>
</evidence>
<dbReference type="EMBL" id="CP058998">
    <property type="protein sequence ID" value="QLJ53430.1"/>
    <property type="molecule type" value="Genomic_DNA"/>
</dbReference>